<name>A0A8T9QBI8_9BACT</name>
<feature type="region of interest" description="Disordered" evidence="1">
    <location>
        <begin position="25"/>
        <end position="53"/>
    </location>
</feature>
<evidence type="ECO:0000256" key="2">
    <source>
        <dbReference type="SAM" id="SignalP"/>
    </source>
</evidence>
<evidence type="ECO:0000313" key="4">
    <source>
        <dbReference type="Proteomes" id="UP000831796"/>
    </source>
</evidence>
<dbReference type="AlphaFoldDB" id="A0A8T9QBI8"/>
<keyword evidence="2" id="KW-0732">Signal</keyword>
<proteinExistence type="predicted"/>
<feature type="chain" id="PRO_5035811494" evidence="2">
    <location>
        <begin position="20"/>
        <end position="279"/>
    </location>
</feature>
<dbReference type="RefSeq" id="WP_244677091.1">
    <property type="nucleotide sequence ID" value="NZ_CP095046.1"/>
</dbReference>
<organism evidence="3 4">
    <name type="scientific">Hymenobacter cellulosilyticus</name>
    <dbReference type="NCBI Taxonomy" id="2932248"/>
    <lineage>
        <taxon>Bacteria</taxon>
        <taxon>Pseudomonadati</taxon>
        <taxon>Bacteroidota</taxon>
        <taxon>Cytophagia</taxon>
        <taxon>Cytophagales</taxon>
        <taxon>Hymenobacteraceae</taxon>
        <taxon>Hymenobacter</taxon>
    </lineage>
</organism>
<reference evidence="3" key="1">
    <citation type="submission" date="2022-04" db="EMBL/GenBank/DDBJ databases">
        <title>Hymenobacter sp. isolated from the air.</title>
        <authorList>
            <person name="Won M."/>
            <person name="Lee C.-M."/>
            <person name="Woen H.-Y."/>
            <person name="Kwon S.-W."/>
        </authorList>
    </citation>
    <scope>NUCLEOTIDE SEQUENCE</scope>
    <source>
        <strain evidence="3">5116S-3</strain>
    </source>
</reference>
<feature type="signal peptide" evidence="2">
    <location>
        <begin position="1"/>
        <end position="19"/>
    </location>
</feature>
<keyword evidence="4" id="KW-1185">Reference proteome</keyword>
<evidence type="ECO:0000313" key="3">
    <source>
        <dbReference type="EMBL" id="UOQ73741.1"/>
    </source>
</evidence>
<protein>
    <submittedName>
        <fullName evidence="3">Uncharacterized protein</fullName>
    </submittedName>
</protein>
<sequence>MPRLFLCLPIILLYSLQTAAQSSGGSNASVAPAAPSDEVTSFRTGKRSSDGPSVPQYQWDVSVDASFILPRFTSPILYSPSTYASPLNAYSPYDLGRSTTFMLRKNEIVRNATNIPVRRGAYRLNLNWAIDLGKISEDSIRVNYVSSTGQIVEKKANYAAVGVAAGYEWQKPLGRFQIFYGYDVFAGYATDSRTGVLFFEATDPITNQRLKQQKDVKLVYRRTDLGISPWWGQNTFLRPGFPSLLKARCMYAITGILSRKIIPLYRCSAPAKAKALLRA</sequence>
<evidence type="ECO:0000256" key="1">
    <source>
        <dbReference type="SAM" id="MobiDB-lite"/>
    </source>
</evidence>
<dbReference type="EMBL" id="CP095046">
    <property type="protein sequence ID" value="UOQ73741.1"/>
    <property type="molecule type" value="Genomic_DNA"/>
</dbReference>
<gene>
    <name evidence="3" type="ORF">MUN79_07430</name>
</gene>
<dbReference type="KEGG" id="hcu:MUN79_07430"/>
<dbReference type="Proteomes" id="UP000831796">
    <property type="component" value="Chromosome"/>
</dbReference>
<accession>A0A8T9QBI8</accession>